<sequence length="320" mass="33484">MQQRTRGLLIAALFGLATLISACTQPPPQGPPRQTGEPAPAPAPAPPGAPSRVAAPALGVKVDNVAAARPPTGLAPAEVVYVEPVEGGFTRLLALYGEQKPPVVGPVRSARESDLQLLAQYGRPALAFSGAAPELLPLVSDASVVDVSSEREPGSYYRDPERESPNNLFLRPEQLPEGEPLKTDALPRIGTPPAGGTPTNDYEVRYSSATVGFTWSAEQGQWLVSMDGKPYTAVDSGRVATPTVIVQKVSTHDSVIRDAAGNPSPVAQTVGSGQVTVLRDGKAFEGNWNRPAPEEPTTYTGSDGQPIPVAPGQVWIVLAP</sequence>
<proteinExistence type="predicted"/>
<feature type="region of interest" description="Disordered" evidence="1">
    <location>
        <begin position="284"/>
        <end position="305"/>
    </location>
</feature>
<feature type="chain" id="PRO_5001688167" description="CchlO" evidence="2">
    <location>
        <begin position="23"/>
        <end position="320"/>
    </location>
</feature>
<feature type="domain" description="DUF3048" evidence="4">
    <location>
        <begin position="203"/>
        <end position="316"/>
    </location>
</feature>
<dbReference type="PROSITE" id="PS51257">
    <property type="entry name" value="PROKAR_LIPOPROTEIN"/>
    <property type="match status" value="1"/>
</dbReference>
<keyword evidence="6" id="KW-1185">Reference proteome</keyword>
<keyword evidence="2" id="KW-0732">Signal</keyword>
<feature type="compositionally biased region" description="Basic and acidic residues" evidence="1">
    <location>
        <begin position="150"/>
        <end position="164"/>
    </location>
</feature>
<evidence type="ECO:0000256" key="2">
    <source>
        <dbReference type="SAM" id="SignalP"/>
    </source>
</evidence>
<feature type="region of interest" description="Disordered" evidence="1">
    <location>
        <begin position="150"/>
        <end position="200"/>
    </location>
</feature>
<dbReference type="InterPro" id="IPR021416">
    <property type="entry name" value="DUF3048_N"/>
</dbReference>
<dbReference type="Pfam" id="PF11258">
    <property type="entry name" value="DUF3048"/>
    <property type="match status" value="1"/>
</dbReference>
<evidence type="ECO:0000256" key="1">
    <source>
        <dbReference type="SAM" id="MobiDB-lite"/>
    </source>
</evidence>
<dbReference type="InterPro" id="IPR035328">
    <property type="entry name" value="DUF3048_C"/>
</dbReference>
<reference evidence="5 6" key="1">
    <citation type="submission" date="2014-06" db="EMBL/GenBank/DDBJ databases">
        <title>Saccharopolyspora rectivirgula DSM-43113 Genome sequencing.</title>
        <authorList>
            <person name="Barrera C."/>
            <person name="Millon L."/>
            <person name="Rognon B."/>
            <person name="Zaugg C."/>
            <person name="Monod M."/>
        </authorList>
    </citation>
    <scope>NUCLEOTIDE SEQUENCE [LARGE SCALE GENOMIC DNA]</scope>
    <source>
        <strain evidence="5 6">DSM 43113</strain>
    </source>
</reference>
<dbReference type="Gene3D" id="3.50.90.10">
    <property type="entry name" value="YerB-like"/>
    <property type="match status" value="1"/>
</dbReference>
<dbReference type="EMBL" id="JNVU01000031">
    <property type="protein sequence ID" value="KEI43950.1"/>
    <property type="molecule type" value="Genomic_DNA"/>
</dbReference>
<dbReference type="SUPFAM" id="SSF159774">
    <property type="entry name" value="YerB-like"/>
    <property type="match status" value="1"/>
</dbReference>
<gene>
    <name evidence="5" type="ORF">GU90_13360</name>
</gene>
<comment type="caution">
    <text evidence="5">The sequence shown here is derived from an EMBL/GenBank/DDBJ whole genome shotgun (WGS) entry which is preliminary data.</text>
</comment>
<protein>
    <recommendedName>
        <fullName evidence="7">CchlO</fullName>
    </recommendedName>
</protein>
<evidence type="ECO:0000313" key="6">
    <source>
        <dbReference type="Proteomes" id="UP000031419"/>
    </source>
</evidence>
<feature type="signal peptide" evidence="2">
    <location>
        <begin position="1"/>
        <end position="22"/>
    </location>
</feature>
<dbReference type="STRING" id="28042.GU90_13360"/>
<dbReference type="AlphaFoldDB" id="A0A073AX21"/>
<evidence type="ECO:0000259" key="3">
    <source>
        <dbReference type="Pfam" id="PF11258"/>
    </source>
</evidence>
<evidence type="ECO:0000259" key="4">
    <source>
        <dbReference type="Pfam" id="PF17479"/>
    </source>
</evidence>
<evidence type="ECO:0000313" key="5">
    <source>
        <dbReference type="EMBL" id="KEI43950.1"/>
    </source>
</evidence>
<accession>A0A073AX21</accession>
<feature type="region of interest" description="Disordered" evidence="1">
    <location>
        <begin position="23"/>
        <end position="52"/>
    </location>
</feature>
<dbReference type="OrthoDB" id="9779102at2"/>
<feature type="compositionally biased region" description="Pro residues" evidence="1">
    <location>
        <begin position="39"/>
        <end position="49"/>
    </location>
</feature>
<dbReference type="Proteomes" id="UP000031419">
    <property type="component" value="Unassembled WGS sequence"/>
</dbReference>
<dbReference type="InterPro" id="IPR023158">
    <property type="entry name" value="YerB-like_sf"/>
</dbReference>
<dbReference type="eggNOG" id="COG1470">
    <property type="taxonomic scope" value="Bacteria"/>
</dbReference>
<organism evidence="5 6">
    <name type="scientific">Saccharopolyspora rectivirgula</name>
    <dbReference type="NCBI Taxonomy" id="28042"/>
    <lineage>
        <taxon>Bacteria</taxon>
        <taxon>Bacillati</taxon>
        <taxon>Actinomycetota</taxon>
        <taxon>Actinomycetes</taxon>
        <taxon>Pseudonocardiales</taxon>
        <taxon>Pseudonocardiaceae</taxon>
        <taxon>Saccharopolyspora</taxon>
    </lineage>
</organism>
<name>A0A073AX21_9PSEU</name>
<feature type="domain" description="DUF3048" evidence="3">
    <location>
        <begin position="54"/>
        <end position="176"/>
    </location>
</feature>
<evidence type="ECO:0008006" key="7">
    <source>
        <dbReference type="Google" id="ProtNLM"/>
    </source>
</evidence>
<dbReference type="Pfam" id="PF17479">
    <property type="entry name" value="DUF3048_C"/>
    <property type="match status" value="1"/>
</dbReference>